<dbReference type="Pfam" id="PF01593">
    <property type="entry name" value="Amino_oxidase"/>
    <property type="match status" value="1"/>
</dbReference>
<dbReference type="OrthoDB" id="4496419at2"/>
<dbReference type="SUPFAM" id="SSF54373">
    <property type="entry name" value="FAD-linked reductases, C-terminal domain"/>
    <property type="match status" value="1"/>
</dbReference>
<dbReference type="EMBL" id="FNDN01000007">
    <property type="protein sequence ID" value="SDI45084.1"/>
    <property type="molecule type" value="Genomic_DNA"/>
</dbReference>
<feature type="domain" description="Amine oxidase" evidence="1">
    <location>
        <begin position="11"/>
        <end position="447"/>
    </location>
</feature>
<dbReference type="Gene3D" id="3.90.660.20">
    <property type="entry name" value="Protoporphyrinogen oxidase, mitochondrial, domain 2"/>
    <property type="match status" value="1"/>
</dbReference>
<dbReference type="NCBIfam" id="NF008841">
    <property type="entry name" value="PRK11883.1-1"/>
    <property type="match status" value="1"/>
</dbReference>
<accession>A0A1G8KNS5</accession>
<dbReference type="Gene3D" id="1.10.3110.10">
    <property type="entry name" value="protoporphyrinogen ix oxidase, domain 3"/>
    <property type="match status" value="1"/>
</dbReference>
<dbReference type="RefSeq" id="WP_072738111.1">
    <property type="nucleotide sequence ID" value="NZ_CP048813.1"/>
</dbReference>
<dbReference type="SUPFAM" id="SSF51905">
    <property type="entry name" value="FAD/NAD(P)-binding domain"/>
    <property type="match status" value="1"/>
</dbReference>
<dbReference type="GO" id="GO:0016491">
    <property type="term" value="F:oxidoreductase activity"/>
    <property type="evidence" value="ECO:0007669"/>
    <property type="project" value="InterPro"/>
</dbReference>
<dbReference type="PANTHER" id="PTHR42923">
    <property type="entry name" value="PROTOPORPHYRINOGEN OXIDASE"/>
    <property type="match status" value="1"/>
</dbReference>
<dbReference type="AlphaFoldDB" id="A0A1G8KNS5"/>
<dbReference type="Proteomes" id="UP000183263">
    <property type="component" value="Unassembled WGS sequence"/>
</dbReference>
<reference evidence="2 3" key="1">
    <citation type="submission" date="2016-10" db="EMBL/GenBank/DDBJ databases">
        <authorList>
            <person name="de Groot N.N."/>
        </authorList>
    </citation>
    <scope>NUCLEOTIDE SEQUENCE [LARGE SCALE GENOMIC DNA]</scope>
    <source>
        <strain evidence="2 3">DSM 44892</strain>
    </source>
</reference>
<keyword evidence="3" id="KW-1185">Reference proteome</keyword>
<protein>
    <submittedName>
        <fullName evidence="2">Oxygen-dependent protoporphyrinogen oxidase</fullName>
    </submittedName>
</protein>
<gene>
    <name evidence="2" type="ORF">SAMN05444695_107211</name>
</gene>
<organism evidence="2 3">
    <name type="scientific">Rhodococcus triatomae</name>
    <dbReference type="NCBI Taxonomy" id="300028"/>
    <lineage>
        <taxon>Bacteria</taxon>
        <taxon>Bacillati</taxon>
        <taxon>Actinomycetota</taxon>
        <taxon>Actinomycetes</taxon>
        <taxon>Mycobacteriales</taxon>
        <taxon>Nocardiaceae</taxon>
        <taxon>Rhodococcus</taxon>
    </lineage>
</organism>
<proteinExistence type="predicted"/>
<name>A0A1G8KNS5_9NOCA</name>
<dbReference type="InterPro" id="IPR036188">
    <property type="entry name" value="FAD/NAD-bd_sf"/>
</dbReference>
<dbReference type="InterPro" id="IPR002937">
    <property type="entry name" value="Amino_oxidase"/>
</dbReference>
<sequence>MTTVAVVGGGIAGLVAAYRLRRRLGASADIVVIESSGRVGGKLRTVDLAGGPVDVGAEAFIARRPEVRDLVDELGLSEQLVHPAGASPLIWSQGGPVPMPRHTLMGIPADGESLVGLVDDATLARIAREETEPLDWVPGSDRSVADLVGSRFGDQVVARSVDPLLGGVYSGLSDSIGVRAALPTLAVALDGGARSLTAAVRQALPAPSSTPVFGTLRDGYGVLLEELVAATGARLVTDEAGRVRRDGGGWSVEPVGHVDGVVLAVPARQLATLLDDVAPEAAAAAAAIPLASSVVVALALPADARVPDNSGILVATDSPLGPGATAKAFTLSSRKWPHLARRDVTLVRASYGRFGDSAVVDDSDEALVASAIRDFAVVSGTRPEPVASFVQRWHEGLPQYGPGHDEKVGAVEAAVAELDGLEVAGAWMHGVGVPACVASATTATTRLLAQVAR</sequence>
<evidence type="ECO:0000313" key="2">
    <source>
        <dbReference type="EMBL" id="SDI45084.1"/>
    </source>
</evidence>
<dbReference type="PANTHER" id="PTHR42923:SF3">
    <property type="entry name" value="PROTOPORPHYRINOGEN OXIDASE"/>
    <property type="match status" value="1"/>
</dbReference>
<dbReference type="InterPro" id="IPR050464">
    <property type="entry name" value="Zeta_carotene_desat/Oxidored"/>
</dbReference>
<evidence type="ECO:0000313" key="3">
    <source>
        <dbReference type="Proteomes" id="UP000183263"/>
    </source>
</evidence>
<evidence type="ECO:0000259" key="1">
    <source>
        <dbReference type="Pfam" id="PF01593"/>
    </source>
</evidence>
<dbReference type="Gene3D" id="3.50.50.60">
    <property type="entry name" value="FAD/NAD(P)-binding domain"/>
    <property type="match status" value="1"/>
</dbReference>